<dbReference type="Gene3D" id="3.40.50.1820">
    <property type="entry name" value="alpha/beta hydrolase"/>
    <property type="match status" value="1"/>
</dbReference>
<dbReference type="EMBL" id="JBHSQB010000003">
    <property type="protein sequence ID" value="MFC6095463.1"/>
    <property type="molecule type" value="Genomic_DNA"/>
</dbReference>
<gene>
    <name evidence="4" type="ORF">ACFPVY_02305</name>
</gene>
<dbReference type="SUPFAM" id="SSF53474">
    <property type="entry name" value="alpha/beta-Hydrolases"/>
    <property type="match status" value="1"/>
</dbReference>
<keyword evidence="5" id="KW-1185">Reference proteome</keyword>
<feature type="signal peptide" evidence="2">
    <location>
        <begin position="1"/>
        <end position="29"/>
    </location>
</feature>
<keyword evidence="1 4" id="KW-0378">Hydrolase</keyword>
<protein>
    <submittedName>
        <fullName evidence="4">Alpha/beta hydrolase family protein</fullName>
        <ecNumber evidence="4">3.4.-.-</ecNumber>
    </submittedName>
</protein>
<evidence type="ECO:0000313" key="5">
    <source>
        <dbReference type="Proteomes" id="UP001596287"/>
    </source>
</evidence>
<feature type="chain" id="PRO_5045457294" evidence="2">
    <location>
        <begin position="30"/>
        <end position="859"/>
    </location>
</feature>
<evidence type="ECO:0000259" key="3">
    <source>
        <dbReference type="Pfam" id="PF00326"/>
    </source>
</evidence>
<dbReference type="Pfam" id="PF00326">
    <property type="entry name" value="Peptidase_S9"/>
    <property type="match status" value="1"/>
</dbReference>
<reference evidence="5" key="1">
    <citation type="journal article" date="2019" name="Int. J. Syst. Evol. Microbiol.">
        <title>The Global Catalogue of Microorganisms (GCM) 10K type strain sequencing project: providing services to taxonomists for standard genome sequencing and annotation.</title>
        <authorList>
            <consortium name="The Broad Institute Genomics Platform"/>
            <consortium name="The Broad Institute Genome Sequencing Center for Infectious Disease"/>
            <person name="Wu L."/>
            <person name="Ma J."/>
        </authorList>
    </citation>
    <scope>NUCLEOTIDE SEQUENCE [LARGE SCALE GENOMIC DNA]</scope>
    <source>
        <strain evidence="5">CCUG 49679</strain>
    </source>
</reference>
<accession>A0ABW1PK67</accession>
<dbReference type="SUPFAM" id="SSF69304">
    <property type="entry name" value="Tricorn protease N-terminal domain"/>
    <property type="match status" value="1"/>
</dbReference>
<evidence type="ECO:0000256" key="2">
    <source>
        <dbReference type="SAM" id="SignalP"/>
    </source>
</evidence>
<keyword evidence="2" id="KW-0732">Signal</keyword>
<dbReference type="PANTHER" id="PTHR42776:SF4">
    <property type="entry name" value="ACYLAMINO-ACID-RELEASING ENZYME"/>
    <property type="match status" value="1"/>
</dbReference>
<evidence type="ECO:0000256" key="1">
    <source>
        <dbReference type="ARBA" id="ARBA00022801"/>
    </source>
</evidence>
<sequence>MKNWHKNIRAGLFSLLFGLVSSSSCPVLGQDNPKKILEPKDYALWGSLEMGTMNVAGTHVSWRMRYEDGVDTLYVAEASGGHKILKLAGTSKENFIGESGFAYLTRDHMVTLIDLKDSKQAKVGPVRSYEILGDHNLLLLRSEAQDGLSDLSFISLSGTEKLALKNVRTWKSNPEKSRMALVIESGENAEGLVLRLSDLKLTKVATAAGTLELPAWDPKGRFAAFAKSGKADGADRLYLLDTATGSTTAFEGGTTGLLSGKRHIATIDATELSVREDGKAAFFLTVGAATAHKQKDSIVEIWNSADKLVYPLQRLRDAVPQYLLACWDLNTGKAFLLSDTDTPSAALTGNKDFAIVWDRLAYEPHYKFEGPSDLYLLDARTGKKSKWLSKIAADSFYPLVATDKILYKENGWKVFNPDSGAVLDCGIIAPMQPHERLEAQQTPFSDTTGKYLVLTDGTDLWKVSTSDGKKTRLTFGREKGMAYHLPQKINPDGKNYSTFFLPSFDLSQPIILQTSSVDGSSTGYSVLFPNRTVKDIAFGPLGHSNLVTDSKYRSVAYVTQSFSVPASINLLRNNKRETLFSSNPHQKAYAWGKARLVKYDVRGQEMRGILYCPDSADDQQKHPLVAHIYEIQSDKLHKTHLPSLHNGAGFNVANLVTSGYFVLLPDIRHGIGNPGKDAAESLNAVLDRVISDYPVDPARLGLVGHSFGGYETAAVIGYSSRFKAAVMGAGMSDAVSWYLSVNTNNAMPNFWRYENGQSRIGKSLFEDLDNYLENSPVLSAAKIQTPLLIWTGAEDRQVQPAQSYAMHLALRRLGKPCTMLVYPNEDHSFFGGDSSRDLTLRMQQWFDHYLKGSETDWIK</sequence>
<dbReference type="Proteomes" id="UP001596287">
    <property type="component" value="Unassembled WGS sequence"/>
</dbReference>
<dbReference type="InterPro" id="IPR029058">
    <property type="entry name" value="AB_hydrolase_fold"/>
</dbReference>
<dbReference type="RefSeq" id="WP_379790087.1">
    <property type="nucleotide sequence ID" value="NZ_JBHSQB010000003.1"/>
</dbReference>
<organism evidence="4 5">
    <name type="scientific">Flavobacterium qiangtangense</name>
    <dbReference type="NCBI Taxonomy" id="1442595"/>
    <lineage>
        <taxon>Bacteria</taxon>
        <taxon>Pseudomonadati</taxon>
        <taxon>Bacteroidota</taxon>
        <taxon>Flavobacteriia</taxon>
        <taxon>Flavobacteriales</taxon>
        <taxon>Flavobacteriaceae</taxon>
        <taxon>Flavobacterium</taxon>
    </lineage>
</organism>
<dbReference type="PANTHER" id="PTHR42776">
    <property type="entry name" value="SERINE PEPTIDASE S9 FAMILY MEMBER"/>
    <property type="match status" value="1"/>
</dbReference>
<evidence type="ECO:0000313" key="4">
    <source>
        <dbReference type="EMBL" id="MFC6095463.1"/>
    </source>
</evidence>
<proteinExistence type="predicted"/>
<comment type="caution">
    <text evidence="4">The sequence shown here is derived from an EMBL/GenBank/DDBJ whole genome shotgun (WGS) entry which is preliminary data.</text>
</comment>
<dbReference type="GO" id="GO:0016787">
    <property type="term" value="F:hydrolase activity"/>
    <property type="evidence" value="ECO:0007669"/>
    <property type="project" value="UniProtKB-KW"/>
</dbReference>
<dbReference type="EC" id="3.4.-.-" evidence="4"/>
<dbReference type="PROSITE" id="PS51257">
    <property type="entry name" value="PROKAR_LIPOPROTEIN"/>
    <property type="match status" value="1"/>
</dbReference>
<feature type="domain" description="Peptidase S9 prolyl oligopeptidase catalytic" evidence="3">
    <location>
        <begin position="670"/>
        <end position="852"/>
    </location>
</feature>
<name>A0ABW1PK67_9FLAO</name>
<dbReference type="InterPro" id="IPR001375">
    <property type="entry name" value="Peptidase_S9_cat"/>
</dbReference>